<feature type="region of interest" description="Disordered" evidence="1">
    <location>
        <begin position="757"/>
        <end position="789"/>
    </location>
</feature>
<proteinExistence type="predicted"/>
<feature type="domain" description="DUF659" evidence="2">
    <location>
        <begin position="321"/>
        <end position="469"/>
    </location>
</feature>
<dbReference type="Pfam" id="PF04937">
    <property type="entry name" value="DUF659"/>
    <property type="match status" value="1"/>
</dbReference>
<gene>
    <name evidence="5" type="primary">LOC120251561</name>
</gene>
<dbReference type="GeneID" id="120251561"/>
<sequence>MPVRAGGVPRAGVGEAPTERWPGADGAPRARAGAGPGADGGSTGAAGRWAAAQRRRAAGSAPPPLPWIQISTTTSPLDPDQHRQVRHLSLASRSARLPCIQINTARYMASSNEKTISSSSGKSDPCWKYVQCINPNNKNDLKYNFCDKVTKGGIFRAKQHIVGGFRNTTICQRCPPPVREEIQSFMINKVNASKMFEGNFPDNIIEEDAFGGDEEDEDEKTIMMRSHQGSTKILNAKKRQRQKGPIDLYFTQNAENSRKKEKNLKQTTINDTCKKELRERACREIARWLYDVAIPFNAVKYPQFQVMIDAIGQYGIGMKAPSYHEVRVSLFNKEMEDGKKILQSFEEEWAHYGCSIMADGWTDKRNRILINFLVNSPKGTVFLESIGASGYAKTGEKMFELLDLMVQRVGEKNVIQVVTDSASVNVFAGKCLEEKYKNLFWTPCAAHCLDLILEDIGKISNVKRTVQRAISLNSFIYVRQGMVNMLRSFTFQRELVRPGVTSVLRLVDGEKKPAIGYIYEAMDRAKEAIAKLFGENEEQYKDVFDIIDKRWECQLHRPLHAAGHYLNPEFFYANPMEIIRTSEIMDGVLETLERLVPDASCQDKINNQMSIYQNAGGIFGRNLAIRNRSLKSPAEWWKSYGASTPELLDFAIKVLSLTCSASGCERNWSIFEHVHTKKRNRLDQQKLNDLVFVKYNRALKRRYDDRDHIDPISLQDIDDANEWLMGTLDQKQGDDELVFGDDDLTWDAVEKAAGVDESAYTTRGRGGGKGINTSASSSRPSKGKEKAMKPSFASLRTLLISRDGNDEEENLGDDYFDEENDEFEEKFDGVGDDDNYEALDGFEYVDDESD</sequence>
<evidence type="ECO:0000313" key="5">
    <source>
        <dbReference type="RefSeq" id="XP_039116094.1"/>
    </source>
</evidence>
<name>A0AB40AMN4_DIOCR</name>
<dbReference type="GO" id="GO:0046983">
    <property type="term" value="F:protein dimerization activity"/>
    <property type="evidence" value="ECO:0007669"/>
    <property type="project" value="InterPro"/>
</dbReference>
<dbReference type="InterPro" id="IPR008906">
    <property type="entry name" value="HATC_C_dom"/>
</dbReference>
<dbReference type="PANTHER" id="PTHR32166">
    <property type="entry name" value="OSJNBA0013A04.12 PROTEIN"/>
    <property type="match status" value="1"/>
</dbReference>
<reference evidence="4" key="1">
    <citation type="submission" date="2025-05" db="UniProtKB">
        <authorList>
            <consortium name="RefSeq"/>
        </authorList>
    </citation>
    <scope>NUCLEOTIDE SEQUENCE [LARGE SCALE GENOMIC DNA]</scope>
</reference>
<dbReference type="PANTHER" id="PTHR32166:SF74">
    <property type="entry name" value="OS05G0256350 PROTEIN"/>
    <property type="match status" value="1"/>
</dbReference>
<feature type="compositionally biased region" description="Polar residues" evidence="1">
    <location>
        <begin position="771"/>
        <end position="780"/>
    </location>
</feature>
<keyword evidence="4" id="KW-1185">Reference proteome</keyword>
<dbReference type="RefSeq" id="XP_039116094.1">
    <property type="nucleotide sequence ID" value="XM_039260160.1"/>
</dbReference>
<dbReference type="Proteomes" id="UP001515500">
    <property type="component" value="Chromosome 1"/>
</dbReference>
<feature type="region of interest" description="Disordered" evidence="1">
    <location>
        <begin position="825"/>
        <end position="850"/>
    </location>
</feature>
<dbReference type="Pfam" id="PF05699">
    <property type="entry name" value="Dimer_Tnp_hAT"/>
    <property type="match status" value="1"/>
</dbReference>
<organism evidence="4 5">
    <name type="scientific">Dioscorea cayennensis subsp. rotundata</name>
    <name type="common">White Guinea yam</name>
    <name type="synonym">Dioscorea rotundata</name>
    <dbReference type="NCBI Taxonomy" id="55577"/>
    <lineage>
        <taxon>Eukaryota</taxon>
        <taxon>Viridiplantae</taxon>
        <taxon>Streptophyta</taxon>
        <taxon>Embryophyta</taxon>
        <taxon>Tracheophyta</taxon>
        <taxon>Spermatophyta</taxon>
        <taxon>Magnoliopsida</taxon>
        <taxon>Liliopsida</taxon>
        <taxon>Dioscoreales</taxon>
        <taxon>Dioscoreaceae</taxon>
        <taxon>Dioscorea</taxon>
    </lineage>
</organism>
<feature type="compositionally biased region" description="Acidic residues" evidence="1">
    <location>
        <begin position="825"/>
        <end position="837"/>
    </location>
</feature>
<dbReference type="InterPro" id="IPR012337">
    <property type="entry name" value="RNaseH-like_sf"/>
</dbReference>
<dbReference type="InterPro" id="IPR007021">
    <property type="entry name" value="DUF659"/>
</dbReference>
<evidence type="ECO:0000259" key="2">
    <source>
        <dbReference type="Pfam" id="PF04937"/>
    </source>
</evidence>
<feature type="region of interest" description="Disordered" evidence="1">
    <location>
        <begin position="1"/>
        <end position="80"/>
    </location>
</feature>
<evidence type="ECO:0000313" key="4">
    <source>
        <dbReference type="Proteomes" id="UP001515500"/>
    </source>
</evidence>
<protein>
    <submittedName>
        <fullName evidence="5">Uncharacterized protein LOC120251561</fullName>
    </submittedName>
</protein>
<feature type="domain" description="HAT C-terminal dimerisation" evidence="3">
    <location>
        <begin position="632"/>
        <end position="696"/>
    </location>
</feature>
<evidence type="ECO:0000259" key="3">
    <source>
        <dbReference type="Pfam" id="PF05699"/>
    </source>
</evidence>
<feature type="compositionally biased region" description="Gly residues" evidence="1">
    <location>
        <begin position="34"/>
        <end position="44"/>
    </location>
</feature>
<reference evidence="5" key="2">
    <citation type="submission" date="2025-08" db="UniProtKB">
        <authorList>
            <consortium name="RefSeq"/>
        </authorList>
    </citation>
    <scope>IDENTIFICATION</scope>
</reference>
<feature type="compositionally biased region" description="Low complexity" evidence="1">
    <location>
        <begin position="1"/>
        <end position="16"/>
    </location>
</feature>
<dbReference type="SUPFAM" id="SSF53098">
    <property type="entry name" value="Ribonuclease H-like"/>
    <property type="match status" value="1"/>
</dbReference>
<accession>A0AB40AMN4</accession>
<evidence type="ECO:0000256" key="1">
    <source>
        <dbReference type="SAM" id="MobiDB-lite"/>
    </source>
</evidence>
<feature type="compositionally biased region" description="Low complexity" evidence="1">
    <location>
        <begin position="23"/>
        <end position="33"/>
    </location>
</feature>
<dbReference type="AlphaFoldDB" id="A0AB40AMN4"/>